<dbReference type="Proteomes" id="UP000279863">
    <property type="component" value="Unassembled WGS sequence"/>
</dbReference>
<reference evidence="1 2" key="1">
    <citation type="submission" date="2018-11" db="EMBL/GenBank/DDBJ databases">
        <title>Species Designations Belie Phenotypic and Genotypic Heterogeneity in Oral Streptococci.</title>
        <authorList>
            <person name="Velsko I."/>
        </authorList>
    </citation>
    <scope>NUCLEOTIDE SEQUENCE [LARGE SCALE GENOMIC DNA]</scope>
    <source>
        <strain evidence="1 2">BCA1</strain>
    </source>
</reference>
<evidence type="ECO:0000313" key="2">
    <source>
        <dbReference type="Proteomes" id="UP000279863"/>
    </source>
</evidence>
<dbReference type="AlphaFoldDB" id="A0A3R9L9Y3"/>
<comment type="caution">
    <text evidence="1">The sequence shown here is derived from an EMBL/GenBank/DDBJ whole genome shotgun (WGS) entry which is preliminary data.</text>
</comment>
<name>A0A3R9L9Y3_STROR</name>
<dbReference type="RefSeq" id="WP_125398418.1">
    <property type="nucleotide sequence ID" value="NZ_RJVZ01000001.1"/>
</dbReference>
<gene>
    <name evidence="1" type="ORF">D8804_00200</name>
</gene>
<organism evidence="1 2">
    <name type="scientific">Streptococcus oralis</name>
    <dbReference type="NCBI Taxonomy" id="1303"/>
    <lineage>
        <taxon>Bacteria</taxon>
        <taxon>Bacillati</taxon>
        <taxon>Bacillota</taxon>
        <taxon>Bacilli</taxon>
        <taxon>Lactobacillales</taxon>
        <taxon>Streptococcaceae</taxon>
        <taxon>Streptococcus</taxon>
    </lineage>
</organism>
<protein>
    <submittedName>
        <fullName evidence="1">Uncharacterized protein</fullName>
    </submittedName>
</protein>
<accession>A0A3R9L9Y3</accession>
<sequence>MTLIDEVKRLNSESHAKWFERYFKEYNLEQKIKVSAQQGYTGHLINVLSVRDEYIKRRLDDTKTIEAIKQLLGPGFLVEYKLYYSKDLFSGSEYVSDKKIHISWA</sequence>
<dbReference type="EMBL" id="RJVZ01000001">
    <property type="protein sequence ID" value="RSK10883.1"/>
    <property type="molecule type" value="Genomic_DNA"/>
</dbReference>
<evidence type="ECO:0000313" key="1">
    <source>
        <dbReference type="EMBL" id="RSK10883.1"/>
    </source>
</evidence>
<proteinExistence type="predicted"/>